<gene>
    <name evidence="1" type="ORF">EQG79_14155</name>
</gene>
<evidence type="ECO:0000313" key="1">
    <source>
        <dbReference type="EMBL" id="RYC69734.1"/>
    </source>
</evidence>
<organism evidence="1 2">
    <name type="scientific">Spirosoma sordidisoli</name>
    <dbReference type="NCBI Taxonomy" id="2502893"/>
    <lineage>
        <taxon>Bacteria</taxon>
        <taxon>Pseudomonadati</taxon>
        <taxon>Bacteroidota</taxon>
        <taxon>Cytophagia</taxon>
        <taxon>Cytophagales</taxon>
        <taxon>Cytophagaceae</taxon>
        <taxon>Spirosoma</taxon>
    </lineage>
</organism>
<dbReference type="RefSeq" id="WP_129602031.1">
    <property type="nucleotide sequence ID" value="NZ_SBLB01000003.1"/>
</dbReference>
<keyword evidence="2" id="KW-1185">Reference proteome</keyword>
<comment type="caution">
    <text evidence="1">The sequence shown here is derived from an EMBL/GenBank/DDBJ whole genome shotgun (WGS) entry which is preliminary data.</text>
</comment>
<reference evidence="1 2" key="1">
    <citation type="submission" date="2019-01" db="EMBL/GenBank/DDBJ databases">
        <title>Spirosoma flava sp. nov., a propanil-degrading bacterium isolated from herbicide-contaminated soil.</title>
        <authorList>
            <person name="Zhang L."/>
            <person name="Jiang J.-D."/>
        </authorList>
    </citation>
    <scope>NUCLEOTIDE SEQUENCE [LARGE SCALE GENOMIC DNA]</scope>
    <source>
        <strain evidence="1 2">TY50</strain>
    </source>
</reference>
<protein>
    <submittedName>
        <fullName evidence="1">Uncharacterized protein</fullName>
    </submittedName>
</protein>
<name>A0A4Q2UKC8_9BACT</name>
<dbReference type="EMBL" id="SBLB01000003">
    <property type="protein sequence ID" value="RYC69734.1"/>
    <property type="molecule type" value="Genomic_DNA"/>
</dbReference>
<proteinExistence type="predicted"/>
<dbReference type="AlphaFoldDB" id="A0A4Q2UKC8"/>
<accession>A0A4Q2UKC8</accession>
<evidence type="ECO:0000313" key="2">
    <source>
        <dbReference type="Proteomes" id="UP000290407"/>
    </source>
</evidence>
<sequence>MSALSGKPKATTLPDHYHLGIAITDRDTILNYYRYYPDRAYDILSDGKVLLKSLEQRNAPAQIVSLPLVRNYHTIGGPLIVRARVNKSIVAMLKQQDLDVMRIDRVSTNESEMHPVDWYFTPAYAKAFRDGVNMLFATPKPQRARR</sequence>
<dbReference type="Proteomes" id="UP000290407">
    <property type="component" value="Unassembled WGS sequence"/>
</dbReference>